<keyword evidence="5 9" id="KW-0812">Transmembrane</keyword>
<keyword evidence="4" id="KW-1003">Cell membrane</keyword>
<dbReference type="PIRSF" id="PIRSF006060">
    <property type="entry name" value="AA_transporter"/>
    <property type="match status" value="1"/>
</dbReference>
<dbReference type="PANTHER" id="PTHR42770:SF4">
    <property type="entry name" value="ARGININE_ORNITHINE ANTIPORTER-RELATED"/>
    <property type="match status" value="1"/>
</dbReference>
<dbReference type="EMBL" id="PPVL01000001">
    <property type="protein sequence ID" value="NNI78101.1"/>
    <property type="molecule type" value="Genomic_DNA"/>
</dbReference>
<evidence type="ECO:0000256" key="3">
    <source>
        <dbReference type="ARBA" id="ARBA00022448"/>
    </source>
</evidence>
<evidence type="ECO:0000256" key="7">
    <source>
        <dbReference type="ARBA" id="ARBA00022989"/>
    </source>
</evidence>
<dbReference type="RefSeq" id="WP_005723393.1">
    <property type="nucleotide sequence ID" value="NZ_CP017961.1"/>
</dbReference>
<sequence length="470" mass="51442">MSNKKIGLLSLTALVLSSMIGSGIFSLPQNMAEVAGAQALVIGWIITGIGIIFLGLSFFFISRLRPELDGGIYTYAREGFGDLVGFLSAWGYWLCATIGSVGYLVVAFEGIGLFTDSPNRIIFAQGNTIFAFLGSSLVVWLVHWLITRGVKEAAFLNLLATFVKAFPLVLFIVLAAWFFSPETFNHDIQATNLNHSITDQVKNTMLITLWVFVGVEGAAVLSAHAKKRSDVGLATVLGIVIALILYVAITVLSLGILPREMIANMPNPSMAGLLEHMIGSSGKIIITACLIVSVLASYISWTMYSAEVPYRGAQNGAFPKILNKINENDTPINSLWFTNLVVQFCLVLVLMTGKSYNALLLISTSMILVPYFLIGAYLLKLSIQQNSAWYIKLTGLLASIYGVWILYAAGLDHLLLSILLYVPGIGIYLYSRYQHQGKLHFNQKEKALLLFIAIAFVLAIYNSAVNVNWN</sequence>
<evidence type="ECO:0000256" key="1">
    <source>
        <dbReference type="ARBA" id="ARBA00004651"/>
    </source>
</evidence>
<keyword evidence="7 9" id="KW-1133">Transmembrane helix</keyword>
<name>A0A849CDP4_PASMD</name>
<comment type="subcellular location">
    <subcellularLocation>
        <location evidence="1">Cell membrane</location>
        <topology evidence="1">Multi-pass membrane protein</topology>
    </subcellularLocation>
</comment>
<dbReference type="NCBIfam" id="TIGR00905">
    <property type="entry name" value="2A0302"/>
    <property type="match status" value="1"/>
</dbReference>
<evidence type="ECO:0000313" key="10">
    <source>
        <dbReference type="EMBL" id="NNI78101.1"/>
    </source>
</evidence>
<protein>
    <submittedName>
        <fullName evidence="10">Amino acid permease</fullName>
    </submittedName>
</protein>
<feature type="transmembrane region" description="Helical" evidence="9">
    <location>
        <begin position="158"/>
        <end position="180"/>
    </location>
</feature>
<feature type="transmembrane region" description="Helical" evidence="9">
    <location>
        <begin position="42"/>
        <end position="62"/>
    </location>
</feature>
<evidence type="ECO:0000256" key="4">
    <source>
        <dbReference type="ARBA" id="ARBA00022475"/>
    </source>
</evidence>
<keyword evidence="8 9" id="KW-0472">Membrane</keyword>
<dbReference type="GeneID" id="77207510"/>
<feature type="transmembrane region" description="Helical" evidence="9">
    <location>
        <begin position="390"/>
        <end position="407"/>
    </location>
</feature>
<evidence type="ECO:0000313" key="11">
    <source>
        <dbReference type="Proteomes" id="UP000540079"/>
    </source>
</evidence>
<dbReference type="InterPro" id="IPR002293">
    <property type="entry name" value="AA/rel_permease1"/>
</dbReference>
<feature type="transmembrane region" description="Helical" evidence="9">
    <location>
        <begin position="83"/>
        <end position="108"/>
    </location>
</feature>
<dbReference type="InterPro" id="IPR004754">
    <property type="entry name" value="Amino_acid_antiprt"/>
</dbReference>
<comment type="similarity">
    <text evidence="2">Belongs to the amino acid-polyamine-organocation (APC) superfamily. Basic amino acid/polyamine antiporter (APA) (TC 2.A.3.2) family.</text>
</comment>
<gene>
    <name evidence="10" type="ORF">C2800_01425</name>
</gene>
<dbReference type="GO" id="GO:0022857">
    <property type="term" value="F:transmembrane transporter activity"/>
    <property type="evidence" value="ECO:0007669"/>
    <property type="project" value="InterPro"/>
</dbReference>
<reference evidence="10 11" key="1">
    <citation type="journal article" date="2018" name="Front. Microbiol.">
        <title>Genetic and Phylogenetic Characteristics of Pasteurella multocida Isolates From Different Host Species.</title>
        <authorList>
            <person name="Peng Z."/>
            <person name="Liang W."/>
            <person name="Wang F."/>
            <person name="Xu Z."/>
            <person name="Xie Z."/>
            <person name="Lian Z."/>
            <person name="Hua L."/>
            <person name="Zhou R."/>
            <person name="Chen H."/>
            <person name="Wu B."/>
        </authorList>
    </citation>
    <scope>NUCLEOTIDE SEQUENCE [LARGE SCALE GENOMIC DNA]</scope>
    <source>
        <strain evidence="10 11">HNA06</strain>
    </source>
</reference>
<feature type="transmembrane region" description="Helical" evidence="9">
    <location>
        <begin position="233"/>
        <end position="257"/>
    </location>
</feature>
<evidence type="ECO:0000256" key="2">
    <source>
        <dbReference type="ARBA" id="ARBA00008220"/>
    </source>
</evidence>
<evidence type="ECO:0000256" key="8">
    <source>
        <dbReference type="ARBA" id="ARBA00023136"/>
    </source>
</evidence>
<feature type="transmembrane region" description="Helical" evidence="9">
    <location>
        <begin position="447"/>
        <end position="464"/>
    </location>
</feature>
<accession>A0A849CDP4</accession>
<dbReference type="InterPro" id="IPR050367">
    <property type="entry name" value="APC_superfamily"/>
</dbReference>
<evidence type="ECO:0000256" key="6">
    <source>
        <dbReference type="ARBA" id="ARBA00022970"/>
    </source>
</evidence>
<feature type="transmembrane region" description="Helical" evidence="9">
    <location>
        <begin position="128"/>
        <end position="146"/>
    </location>
</feature>
<dbReference type="PANTHER" id="PTHR42770">
    <property type="entry name" value="AMINO ACID TRANSPORTER-RELATED"/>
    <property type="match status" value="1"/>
</dbReference>
<comment type="caution">
    <text evidence="10">The sequence shown here is derived from an EMBL/GenBank/DDBJ whole genome shotgun (WGS) entry which is preliminary data.</text>
</comment>
<feature type="transmembrane region" description="Helical" evidence="9">
    <location>
        <begin position="413"/>
        <end position="431"/>
    </location>
</feature>
<feature type="transmembrane region" description="Helical" evidence="9">
    <location>
        <begin position="200"/>
        <end position="221"/>
    </location>
</feature>
<dbReference type="AlphaFoldDB" id="A0A849CDP4"/>
<dbReference type="GO" id="GO:0006865">
    <property type="term" value="P:amino acid transport"/>
    <property type="evidence" value="ECO:0007669"/>
    <property type="project" value="UniProtKB-KW"/>
</dbReference>
<keyword evidence="3" id="KW-0813">Transport</keyword>
<evidence type="ECO:0000256" key="9">
    <source>
        <dbReference type="SAM" id="Phobius"/>
    </source>
</evidence>
<feature type="transmembrane region" description="Helical" evidence="9">
    <location>
        <begin position="334"/>
        <end position="352"/>
    </location>
</feature>
<dbReference type="GO" id="GO:0005886">
    <property type="term" value="C:plasma membrane"/>
    <property type="evidence" value="ECO:0007669"/>
    <property type="project" value="UniProtKB-SubCell"/>
</dbReference>
<evidence type="ECO:0000256" key="5">
    <source>
        <dbReference type="ARBA" id="ARBA00022692"/>
    </source>
</evidence>
<keyword evidence="6" id="KW-0029">Amino-acid transport</keyword>
<dbReference type="Gene3D" id="1.20.1740.10">
    <property type="entry name" value="Amino acid/polyamine transporter I"/>
    <property type="match status" value="1"/>
</dbReference>
<feature type="transmembrane region" description="Helical" evidence="9">
    <location>
        <begin position="358"/>
        <end position="378"/>
    </location>
</feature>
<organism evidence="10 11">
    <name type="scientific">Pasteurella multocida</name>
    <dbReference type="NCBI Taxonomy" id="747"/>
    <lineage>
        <taxon>Bacteria</taxon>
        <taxon>Pseudomonadati</taxon>
        <taxon>Pseudomonadota</taxon>
        <taxon>Gammaproteobacteria</taxon>
        <taxon>Pasteurellales</taxon>
        <taxon>Pasteurellaceae</taxon>
        <taxon>Pasteurella</taxon>
    </lineage>
</organism>
<feature type="transmembrane region" description="Helical" evidence="9">
    <location>
        <begin position="277"/>
        <end position="301"/>
    </location>
</feature>
<proteinExistence type="inferred from homology"/>
<dbReference type="Pfam" id="PF13520">
    <property type="entry name" value="AA_permease_2"/>
    <property type="match status" value="1"/>
</dbReference>
<dbReference type="Proteomes" id="UP000540079">
    <property type="component" value="Unassembled WGS sequence"/>
</dbReference>